<feature type="domain" description="UspA" evidence="1">
    <location>
        <begin position="8"/>
        <end position="145"/>
    </location>
</feature>
<evidence type="ECO:0000313" key="2">
    <source>
        <dbReference type="EMBL" id="MDR7347838.1"/>
    </source>
</evidence>
<dbReference type="EMBL" id="JAVDYJ010000001">
    <property type="protein sequence ID" value="MDR7347838.1"/>
    <property type="molecule type" value="Genomic_DNA"/>
</dbReference>
<dbReference type="CDD" id="cd00293">
    <property type="entry name" value="USP-like"/>
    <property type="match status" value="1"/>
</dbReference>
<dbReference type="Gene3D" id="3.40.50.620">
    <property type="entry name" value="HUPs"/>
    <property type="match status" value="1"/>
</dbReference>
<evidence type="ECO:0000313" key="3">
    <source>
        <dbReference type="Proteomes" id="UP001183794"/>
    </source>
</evidence>
<dbReference type="InterPro" id="IPR014729">
    <property type="entry name" value="Rossmann-like_a/b/a_fold"/>
</dbReference>
<evidence type="ECO:0000259" key="1">
    <source>
        <dbReference type="Pfam" id="PF00582"/>
    </source>
</evidence>
<organism evidence="2 3">
    <name type="scientific">Enteractinococcus fodinae</name>
    <dbReference type="NCBI Taxonomy" id="684663"/>
    <lineage>
        <taxon>Bacteria</taxon>
        <taxon>Bacillati</taxon>
        <taxon>Actinomycetota</taxon>
        <taxon>Actinomycetes</taxon>
        <taxon>Micrococcales</taxon>
        <taxon>Micrococcaceae</taxon>
    </lineage>
</organism>
<dbReference type="Proteomes" id="UP001183794">
    <property type="component" value="Unassembled WGS sequence"/>
</dbReference>
<gene>
    <name evidence="2" type="ORF">J2S62_002095</name>
</gene>
<protein>
    <submittedName>
        <fullName evidence="2">Nucleotide-binding universal stress UspA family protein</fullName>
    </submittedName>
</protein>
<dbReference type="SUPFAM" id="SSF52402">
    <property type="entry name" value="Adenine nucleotide alpha hydrolases-like"/>
    <property type="match status" value="1"/>
</dbReference>
<dbReference type="InterPro" id="IPR006016">
    <property type="entry name" value="UspA"/>
</dbReference>
<reference evidence="2 3" key="1">
    <citation type="submission" date="2023-07" db="EMBL/GenBank/DDBJ databases">
        <title>Sequencing the genomes of 1000 actinobacteria strains.</title>
        <authorList>
            <person name="Klenk H.-P."/>
        </authorList>
    </citation>
    <scope>NUCLEOTIDE SEQUENCE [LARGE SCALE GENOMIC DNA]</scope>
    <source>
        <strain evidence="2 3">DSM 22966</strain>
    </source>
</reference>
<dbReference type="RefSeq" id="WP_310174485.1">
    <property type="nucleotide sequence ID" value="NZ_BAABHE010000002.1"/>
</dbReference>
<sequence length="158" mass="16785">MVFFPTAILVGVDHTRESTHAVLTAVELCQATNSPLHLAHVKLTSGLLRGRPMTPSQRGATDDEADAILQEFSTVATEAGLAPTDVHVRYGENTERELVRLQNELSAGLLVIGEGATGNLAARMFQSQHGSGAVDRSTGSVLVVRPPEGFVGRRDQTG</sequence>
<name>A0ABU2B4X4_9MICC</name>
<comment type="caution">
    <text evidence="2">The sequence shown here is derived from an EMBL/GenBank/DDBJ whole genome shotgun (WGS) entry which is preliminary data.</text>
</comment>
<keyword evidence="3" id="KW-1185">Reference proteome</keyword>
<accession>A0ABU2B4X4</accession>
<dbReference type="Pfam" id="PF00582">
    <property type="entry name" value="Usp"/>
    <property type="match status" value="1"/>
</dbReference>
<proteinExistence type="predicted"/>